<evidence type="ECO:0000313" key="3">
    <source>
        <dbReference type="EMBL" id="ABP54081.1"/>
    </source>
</evidence>
<dbReference type="SUPFAM" id="SSF56300">
    <property type="entry name" value="Metallo-dependent phosphatases"/>
    <property type="match status" value="1"/>
</dbReference>
<dbReference type="KEGG" id="stp:Strop_1616"/>
<dbReference type="eggNOG" id="COG1409">
    <property type="taxonomic scope" value="Bacteria"/>
</dbReference>
<sequence>MFALIRSTRRLDTCDPTAGAHGSESDTQDHPRAPRRWGHTRTRRLTMASPAPSTPASAAPRPAAESDELASRFTLAVIPDTQFYSRYSASQFMPRYGSDPFRAQAAWLARHQDTLKIPFATHLGDVVDRVAEEGEWNAADVATRALEDAGLDYSVLPGNHDVRNSADHVTDIEYDLDNEPYLDWFGPDRASAMGTFRGSDPTGLSQYHVFEAEGQQYLVLAMTWRASDQTIAWANDVIDANSTMPVILTTHALIDIDNDGITARETEYGLKLWNDLISVNDQIFLTLNGHFHGAAKQTKLNSFGNPVTQMVIDYQMAYEGGNGYLGLFEFDLTNNKINVQTASPWVVLKPQESLTSFDQPILEGPNQKLTIDIDFAKRFAGFAPEFSAGEPTTPSLSDIARDLLLDGFVGPDPITTEPPSSTDDYPNVAGTLAHWRFNELSGVVDEGVVVPDVAGDNDMRRVSIAESGSATAKIGDVTITHDVHPLSSDGAAVCFADSDKRTNRLSYLSTDPTAELNDVQFPDGYTIETFLKIEDDFTEESNAWMKALVRSGNRSKIPGMPWSRWDYTASPVALGLSNLKEFQWTEVPIETTKGDRTAWSGEIILDRWMHIALVNDPANQSTTMYVNGAPVLRNASDTLGHSLNPDMPWLIGTDWVDDQATQGWNGCVGETRVIDHPTGPEEWLTSRLDDGDPGDGDGEPGDGEAGDGDGGLPVTGAQAGLFGGIGAAMLALGIALFLLVRRRRVTVVTPDDERPAR</sequence>
<keyword evidence="4" id="KW-1185">Reference proteome</keyword>
<dbReference type="InterPro" id="IPR013320">
    <property type="entry name" value="ConA-like_dom_sf"/>
</dbReference>
<dbReference type="AlphaFoldDB" id="A4X5D1"/>
<dbReference type="STRING" id="369723.Strop_1616"/>
<feature type="region of interest" description="Disordered" evidence="1">
    <location>
        <begin position="13"/>
        <end position="65"/>
    </location>
</feature>
<keyword evidence="2" id="KW-1133">Transmembrane helix</keyword>
<keyword evidence="2" id="KW-0472">Membrane</keyword>
<proteinExistence type="predicted"/>
<feature type="compositionally biased region" description="Acidic residues" evidence="1">
    <location>
        <begin position="691"/>
        <end position="707"/>
    </location>
</feature>
<reference evidence="4" key="1">
    <citation type="journal article" date="2007" name="Proc. Natl. Acad. Sci. U.S.A.">
        <title>Genome sequencing reveals complex secondary metabolome in the marine actinomycete Salinispora tropica.</title>
        <authorList>
            <person name="Udwary D.W."/>
            <person name="Zeigler L."/>
            <person name="Asolkar R.N."/>
            <person name="Singan V."/>
            <person name="Lapidus A."/>
            <person name="Fenical W."/>
            <person name="Jensen P.R."/>
            <person name="Moore B.S."/>
        </authorList>
    </citation>
    <scope>NUCLEOTIDE SEQUENCE [LARGE SCALE GENOMIC DNA]</scope>
    <source>
        <strain evidence="4">ATCC BAA-916 / DSM 44818 / CNB-440</strain>
    </source>
</reference>
<feature type="compositionally biased region" description="Low complexity" evidence="1">
    <location>
        <begin position="48"/>
        <end position="63"/>
    </location>
</feature>
<dbReference type="PANTHER" id="PTHR43143:SF5">
    <property type="entry name" value="SECRETED PROTEIN"/>
    <property type="match status" value="1"/>
</dbReference>
<feature type="region of interest" description="Disordered" evidence="1">
    <location>
        <begin position="672"/>
        <end position="712"/>
    </location>
</feature>
<evidence type="ECO:0000256" key="1">
    <source>
        <dbReference type="SAM" id="MobiDB-lite"/>
    </source>
</evidence>
<dbReference type="Gene3D" id="2.60.120.200">
    <property type="match status" value="1"/>
</dbReference>
<feature type="compositionally biased region" description="Basic and acidic residues" evidence="1">
    <location>
        <begin position="23"/>
        <end position="32"/>
    </location>
</feature>
<feature type="transmembrane region" description="Helical" evidence="2">
    <location>
        <begin position="719"/>
        <end position="740"/>
    </location>
</feature>
<dbReference type="HOGENOM" id="CLU_018576_0_0_11"/>
<dbReference type="EMBL" id="CP000667">
    <property type="protein sequence ID" value="ABP54081.1"/>
    <property type="molecule type" value="Genomic_DNA"/>
</dbReference>
<accession>A4X5D1</accession>
<dbReference type="InterPro" id="IPR051918">
    <property type="entry name" value="STPP_CPPED1"/>
</dbReference>
<keyword evidence="2" id="KW-0812">Transmembrane</keyword>
<gene>
    <name evidence="3" type="ordered locus">Strop_1616</name>
</gene>
<dbReference type="Proteomes" id="UP000000235">
    <property type="component" value="Chromosome"/>
</dbReference>
<protein>
    <submittedName>
        <fullName evidence="3">LPXTG-motif cell wall anchor domain</fullName>
    </submittedName>
</protein>
<dbReference type="NCBIfam" id="TIGR01167">
    <property type="entry name" value="LPXTG_anchor"/>
    <property type="match status" value="1"/>
</dbReference>
<name>A4X5D1_SALTO</name>
<organism evidence="3 4">
    <name type="scientific">Salinispora tropica (strain ATCC BAA-916 / DSM 44818 / JCM 13857 / NBRC 105044 / CNB-440)</name>
    <dbReference type="NCBI Taxonomy" id="369723"/>
    <lineage>
        <taxon>Bacteria</taxon>
        <taxon>Bacillati</taxon>
        <taxon>Actinomycetota</taxon>
        <taxon>Actinomycetes</taxon>
        <taxon>Micromonosporales</taxon>
        <taxon>Micromonosporaceae</taxon>
        <taxon>Salinispora</taxon>
    </lineage>
</organism>
<evidence type="ECO:0000313" key="4">
    <source>
        <dbReference type="Proteomes" id="UP000000235"/>
    </source>
</evidence>
<dbReference type="Gene3D" id="3.60.21.10">
    <property type="match status" value="1"/>
</dbReference>
<dbReference type="eggNOG" id="COG0435">
    <property type="taxonomic scope" value="Bacteria"/>
</dbReference>
<evidence type="ECO:0000256" key="2">
    <source>
        <dbReference type="SAM" id="Phobius"/>
    </source>
</evidence>
<feature type="compositionally biased region" description="Basic residues" evidence="1">
    <location>
        <begin position="33"/>
        <end position="44"/>
    </location>
</feature>
<dbReference type="PANTHER" id="PTHR43143">
    <property type="entry name" value="METALLOPHOSPHOESTERASE, CALCINEURIN SUPERFAMILY"/>
    <property type="match status" value="1"/>
</dbReference>
<dbReference type="InterPro" id="IPR029052">
    <property type="entry name" value="Metallo-depent_PP-like"/>
</dbReference>
<dbReference type="SUPFAM" id="SSF49899">
    <property type="entry name" value="Concanavalin A-like lectins/glucanases"/>
    <property type="match status" value="1"/>
</dbReference>